<evidence type="ECO:0000313" key="3">
    <source>
        <dbReference type="EMBL" id="NMF54882.1"/>
    </source>
</evidence>
<reference evidence="3 4" key="1">
    <citation type="submission" date="2020-04" db="EMBL/GenBank/DDBJ databases">
        <title>Collinsella sp. KGMB02528 nov., an anaerobic actinobacterium isolated from human feces.</title>
        <authorList>
            <person name="Han K.-I."/>
            <person name="Eom M.K."/>
            <person name="Kim J.-S."/>
            <person name="Lee K.C."/>
            <person name="Suh M.K."/>
            <person name="Park S.-H."/>
            <person name="Lee J.H."/>
            <person name="Kang S.W."/>
            <person name="Park J.-E."/>
            <person name="Oh B.S."/>
            <person name="Yu S.Y."/>
            <person name="Choi S.-H."/>
            <person name="Lee D.H."/>
            <person name="Yoon H."/>
            <person name="Kim B.-Y."/>
            <person name="Lee J.H."/>
            <person name="Lee J.-S."/>
        </authorList>
    </citation>
    <scope>NUCLEOTIDE SEQUENCE [LARGE SCALE GENOMIC DNA]</scope>
    <source>
        <strain evidence="3 4">KGMB02528</strain>
    </source>
</reference>
<keyword evidence="1" id="KW-0812">Transmembrane</keyword>
<organism evidence="3 4">
    <name type="scientific">Collinsella acetigenes</name>
    <dbReference type="NCBI Taxonomy" id="2713419"/>
    <lineage>
        <taxon>Bacteria</taxon>
        <taxon>Bacillati</taxon>
        <taxon>Actinomycetota</taxon>
        <taxon>Coriobacteriia</taxon>
        <taxon>Coriobacteriales</taxon>
        <taxon>Coriobacteriaceae</taxon>
        <taxon>Collinsella</taxon>
    </lineage>
</organism>
<dbReference type="InterPro" id="IPR044929">
    <property type="entry name" value="DNA/RNA_non-sp_Endonuclease_sf"/>
</dbReference>
<feature type="domain" description="Type VII secretion system protein EssD-like" evidence="2">
    <location>
        <begin position="109"/>
        <end position="230"/>
    </location>
</feature>
<protein>
    <recommendedName>
        <fullName evidence="2">Type VII secretion system protein EssD-like domain-containing protein</fullName>
    </recommendedName>
</protein>
<accession>A0A7X9UB25</accession>
<dbReference type="Pfam" id="PF13930">
    <property type="entry name" value="Endonuclea_NS_2"/>
    <property type="match status" value="1"/>
</dbReference>
<sequence>MGYRPRRAGRKNNTTQRLAAIIVTLTIAIITGGVGSFGGCTQLAQFLPDALVQRFSNASSVSTLGDIPAYNGTPIVYINTSAAHPQGTPAFTSEEISRAQSGAFTEFSRLDYLGRCGAALACLGQETLPTQPRKSISNVYPSGWDQRSYEFIDEGVLYNRCHLIAFSLCGENDNECDLITGTRAMNVDGMEPLEEQTVRYIERTHNHVLYRVTPLFEEGELVARGVHMEAYSLEDAGVGLSFNVFCYNNQPGVTIDYVTGASRAA</sequence>
<dbReference type="InterPro" id="IPR044927">
    <property type="entry name" value="Endonuclea_NS_2"/>
</dbReference>
<evidence type="ECO:0000313" key="4">
    <source>
        <dbReference type="Proteomes" id="UP000546970"/>
    </source>
</evidence>
<keyword evidence="1" id="KW-0472">Membrane</keyword>
<dbReference type="Proteomes" id="UP000546970">
    <property type="component" value="Unassembled WGS sequence"/>
</dbReference>
<keyword evidence="1" id="KW-1133">Transmembrane helix</keyword>
<comment type="caution">
    <text evidence="3">The sequence shown here is derived from an EMBL/GenBank/DDBJ whole genome shotgun (WGS) entry which is preliminary data.</text>
</comment>
<evidence type="ECO:0000259" key="2">
    <source>
        <dbReference type="Pfam" id="PF13930"/>
    </source>
</evidence>
<dbReference type="Gene3D" id="3.40.570.10">
    <property type="entry name" value="Extracellular Endonuclease, subunit A"/>
    <property type="match status" value="1"/>
</dbReference>
<evidence type="ECO:0000256" key="1">
    <source>
        <dbReference type="SAM" id="Phobius"/>
    </source>
</evidence>
<gene>
    <name evidence="3" type="ORF">HF320_00825</name>
</gene>
<dbReference type="AlphaFoldDB" id="A0A7X9UB25"/>
<keyword evidence="4" id="KW-1185">Reference proteome</keyword>
<dbReference type="EMBL" id="JABBCP010000001">
    <property type="protein sequence ID" value="NMF54882.1"/>
    <property type="molecule type" value="Genomic_DNA"/>
</dbReference>
<dbReference type="RefSeq" id="WP_169276658.1">
    <property type="nucleotide sequence ID" value="NZ_JABBCP010000001.1"/>
</dbReference>
<proteinExistence type="predicted"/>
<feature type="transmembrane region" description="Helical" evidence="1">
    <location>
        <begin position="20"/>
        <end position="39"/>
    </location>
</feature>
<name>A0A7X9UB25_9ACTN</name>